<accession>A0A426XRW9</accession>
<organism evidence="1 2">
    <name type="scientific">Ensete ventricosum</name>
    <name type="common">Abyssinian banana</name>
    <name type="synonym">Musa ensete</name>
    <dbReference type="NCBI Taxonomy" id="4639"/>
    <lineage>
        <taxon>Eukaryota</taxon>
        <taxon>Viridiplantae</taxon>
        <taxon>Streptophyta</taxon>
        <taxon>Embryophyta</taxon>
        <taxon>Tracheophyta</taxon>
        <taxon>Spermatophyta</taxon>
        <taxon>Magnoliopsida</taxon>
        <taxon>Liliopsida</taxon>
        <taxon>Zingiberales</taxon>
        <taxon>Musaceae</taxon>
        <taxon>Ensete</taxon>
    </lineage>
</organism>
<dbReference type="AlphaFoldDB" id="A0A426XRW9"/>
<gene>
    <name evidence="1" type="ORF">B296_00056420</name>
</gene>
<protein>
    <submittedName>
        <fullName evidence="1">Uncharacterized protein</fullName>
    </submittedName>
</protein>
<proteinExistence type="predicted"/>
<dbReference type="Proteomes" id="UP000287651">
    <property type="component" value="Unassembled WGS sequence"/>
</dbReference>
<evidence type="ECO:0000313" key="2">
    <source>
        <dbReference type="Proteomes" id="UP000287651"/>
    </source>
</evidence>
<evidence type="ECO:0000313" key="1">
    <source>
        <dbReference type="EMBL" id="RRT42267.1"/>
    </source>
</evidence>
<comment type="caution">
    <text evidence="1">The sequence shown here is derived from an EMBL/GenBank/DDBJ whole genome shotgun (WGS) entry which is preliminary data.</text>
</comment>
<reference evidence="1 2" key="1">
    <citation type="journal article" date="2014" name="Agronomy (Basel)">
        <title>A Draft Genome Sequence for Ensete ventricosum, the Drought-Tolerant Tree Against Hunger.</title>
        <authorList>
            <person name="Harrison J."/>
            <person name="Moore K.A."/>
            <person name="Paszkiewicz K."/>
            <person name="Jones T."/>
            <person name="Grant M."/>
            <person name="Ambacheew D."/>
            <person name="Muzemil S."/>
            <person name="Studholme D.J."/>
        </authorList>
    </citation>
    <scope>NUCLEOTIDE SEQUENCE [LARGE SCALE GENOMIC DNA]</scope>
</reference>
<sequence>MAAFVVVVVEEENRALGVHAVRDFDSGRRRLGFSQTACHLLIKGVKTFMVRQFLWMHGLLQTDVNYRELMTRSHASIYRIIDSGKRKLPVQSTEWVNGSVITREEEVD</sequence>
<dbReference type="EMBL" id="AMZH03017965">
    <property type="protein sequence ID" value="RRT42267.1"/>
    <property type="molecule type" value="Genomic_DNA"/>
</dbReference>
<name>A0A426XRW9_ENSVE</name>